<comment type="caution">
    <text evidence="8">The sequence shown here is derived from an EMBL/GenBank/DDBJ whole genome shotgun (WGS) entry which is preliminary data.</text>
</comment>
<keyword evidence="4" id="KW-0547">Nucleotide-binding</keyword>
<accession>A0A8E0NC04</accession>
<dbReference type="GO" id="GO:0005829">
    <property type="term" value="C:cytosol"/>
    <property type="evidence" value="ECO:0007669"/>
    <property type="project" value="TreeGrafter"/>
</dbReference>
<evidence type="ECO:0000256" key="4">
    <source>
        <dbReference type="ARBA" id="ARBA00022741"/>
    </source>
</evidence>
<evidence type="ECO:0000313" key="8">
    <source>
        <dbReference type="EMBL" id="GAD59556.1"/>
    </source>
</evidence>
<evidence type="ECO:0000256" key="5">
    <source>
        <dbReference type="ARBA" id="ARBA00022840"/>
    </source>
</evidence>
<evidence type="ECO:0000256" key="2">
    <source>
        <dbReference type="ARBA" id="ARBA00010393"/>
    </source>
</evidence>
<evidence type="ECO:0000256" key="6">
    <source>
        <dbReference type="ARBA" id="ARBA00039970"/>
    </source>
</evidence>
<dbReference type="InterPro" id="IPR027417">
    <property type="entry name" value="P-loop_NTPase"/>
</dbReference>
<dbReference type="GO" id="GO:0005524">
    <property type="term" value="F:ATP binding"/>
    <property type="evidence" value="ECO:0007669"/>
    <property type="project" value="UniProtKB-KW"/>
</dbReference>
<evidence type="ECO:0000313" key="9">
    <source>
        <dbReference type="Proteomes" id="UP000016569"/>
    </source>
</evidence>
<dbReference type="Proteomes" id="UP000016569">
    <property type="component" value="Unassembled WGS sequence"/>
</dbReference>
<dbReference type="GO" id="GO:0003723">
    <property type="term" value="F:RNA binding"/>
    <property type="evidence" value="ECO:0007669"/>
    <property type="project" value="InterPro"/>
</dbReference>
<evidence type="ECO:0000259" key="7">
    <source>
        <dbReference type="Pfam" id="PF02562"/>
    </source>
</evidence>
<dbReference type="Gene3D" id="3.40.50.300">
    <property type="entry name" value="P-loop containing nucleotide triphosphate hydrolases"/>
    <property type="match status" value="1"/>
</dbReference>
<feature type="domain" description="PhoH-like protein" evidence="7">
    <location>
        <begin position="105"/>
        <end position="308"/>
    </location>
</feature>
<reference evidence="9" key="1">
    <citation type="journal article" date="2013" name="Genome Announc.">
        <title>Draft Genome Sequence of the Dimorphic Prosthecate Bacterium Brevundimonas abyssalis TAR-001T.</title>
        <authorList>
            <person name="Tsubouchi T."/>
            <person name="Nishi S."/>
            <person name="Usui K."/>
            <person name="Shimane Y."/>
            <person name="Takaki Y."/>
            <person name="Maruyama T."/>
            <person name="Hatada Y."/>
        </authorList>
    </citation>
    <scope>NUCLEOTIDE SEQUENCE [LARGE SCALE GENOMIC DNA]</scope>
    <source>
        <strain evidence="9">TAR-001</strain>
    </source>
</reference>
<keyword evidence="3" id="KW-0963">Cytoplasm</keyword>
<keyword evidence="9" id="KW-1185">Reference proteome</keyword>
<dbReference type="SUPFAM" id="SSF52540">
    <property type="entry name" value="P-loop containing nucleoside triphosphate hydrolases"/>
    <property type="match status" value="1"/>
</dbReference>
<dbReference type="PANTHER" id="PTHR30473:SF1">
    <property type="entry name" value="PHOH-LIKE PROTEIN"/>
    <property type="match status" value="1"/>
</dbReference>
<proteinExistence type="inferred from homology"/>
<protein>
    <recommendedName>
        <fullName evidence="6">PhoH-like protein</fullName>
    </recommendedName>
</protein>
<evidence type="ECO:0000256" key="3">
    <source>
        <dbReference type="ARBA" id="ARBA00022490"/>
    </source>
</evidence>
<dbReference type="FunFam" id="3.40.50.300:FF:000013">
    <property type="entry name" value="PhoH family ATPase"/>
    <property type="match status" value="1"/>
</dbReference>
<dbReference type="RefSeq" id="WP_021697651.1">
    <property type="nucleotide sequence ID" value="NZ_BATC01000030.1"/>
</dbReference>
<evidence type="ECO:0000256" key="1">
    <source>
        <dbReference type="ARBA" id="ARBA00004496"/>
    </source>
</evidence>
<dbReference type="AlphaFoldDB" id="A0A8E0NC04"/>
<dbReference type="InterPro" id="IPR051451">
    <property type="entry name" value="PhoH2-like"/>
</dbReference>
<dbReference type="EMBL" id="BATC01000030">
    <property type="protein sequence ID" value="GAD59556.1"/>
    <property type="molecule type" value="Genomic_DNA"/>
</dbReference>
<dbReference type="InterPro" id="IPR036612">
    <property type="entry name" value="KH_dom_type_1_sf"/>
</dbReference>
<dbReference type="SUPFAM" id="SSF54791">
    <property type="entry name" value="Eukaryotic type KH-domain (KH-domain type I)"/>
    <property type="match status" value="1"/>
</dbReference>
<gene>
    <name evidence="8" type="ORF">MBEBAB_1806</name>
</gene>
<keyword evidence="5" id="KW-0067">ATP-binding</keyword>
<dbReference type="OrthoDB" id="9805148at2"/>
<dbReference type="Pfam" id="PF02562">
    <property type="entry name" value="PhoH"/>
    <property type="match status" value="1"/>
</dbReference>
<sequence length="322" mass="34104">MARESEFLSLSDAAFRSIIGPGSRHVALIEDAFKVLVESPGGGVSINGSAKDRAAAKRVVETLAKRADLGAEITEADVRTALGAQRSGGKTPEGVALPVGRRGAIAPKTPAQARYLEALAKCELTFGVGPAGTGKTFLAAAYGASLLRRGQVDRLVITRPAVEAGEKLGFLPGDLNEKVDPYLAPIWEALNEILGADDVRRRRDKGEIEAAPIAFMRGRTLSHAFIIADEAQNLTRLQMKMVLTRLGEGARMVVTGDPSQVDLVNTRDSGLPHALRILENVKGVGVLRFEAADVVRHAMVERIVRAYDADAAAARGGDATAP</sequence>
<organism evidence="8 9">
    <name type="scientific">Brevundimonas abyssalis TAR-001</name>
    <dbReference type="NCBI Taxonomy" id="1391729"/>
    <lineage>
        <taxon>Bacteria</taxon>
        <taxon>Pseudomonadati</taxon>
        <taxon>Pseudomonadota</taxon>
        <taxon>Alphaproteobacteria</taxon>
        <taxon>Caulobacterales</taxon>
        <taxon>Caulobacteraceae</taxon>
        <taxon>Brevundimonas</taxon>
    </lineage>
</organism>
<comment type="subcellular location">
    <subcellularLocation>
        <location evidence="1">Cytoplasm</location>
    </subcellularLocation>
</comment>
<dbReference type="PANTHER" id="PTHR30473">
    <property type="entry name" value="PROTEIN PHOH"/>
    <property type="match status" value="1"/>
</dbReference>
<name>A0A8E0NC04_9CAUL</name>
<comment type="similarity">
    <text evidence="2">Belongs to the PhoH family.</text>
</comment>
<dbReference type="InterPro" id="IPR003714">
    <property type="entry name" value="PhoH"/>
</dbReference>